<sequence length="232" mass="25588">MPPASLPTTRTLLGRTVRLEKLKPDHAPPLFPFIGGYEPPIASLWDYMPDGPYLDLPALQNAITTKSNSSDPYFYAILDARKAEDSPTSGKPLGYITLMSINASNLSIEIGNVMFSPSLQRTTGATEAIYLLLEHAFELGYRRVEWKCNALNGPSKRAALRLGFTYEGTFRQHMVVKGRSRDTAWFSMLREEWDAGSGRALGEWVAEGNFGGDGRQKRSLGEIRDGVVSGSV</sequence>
<accession>A0A3D8SCP9</accession>
<dbReference type="InterPro" id="IPR051908">
    <property type="entry name" value="Ribosomal_N-acetyltransferase"/>
</dbReference>
<dbReference type="AlphaFoldDB" id="A0A3D8SCP9"/>
<dbReference type="Gene3D" id="3.40.630.30">
    <property type="match status" value="1"/>
</dbReference>
<dbReference type="PANTHER" id="PTHR43441:SF2">
    <property type="entry name" value="FAMILY ACETYLTRANSFERASE, PUTATIVE (AFU_ORTHOLOGUE AFUA_7G00850)-RELATED"/>
    <property type="match status" value="1"/>
</dbReference>
<dbReference type="Pfam" id="PF13302">
    <property type="entry name" value="Acetyltransf_3"/>
    <property type="match status" value="1"/>
</dbReference>
<reference evidence="2 3" key="1">
    <citation type="journal article" date="2018" name="IMA Fungus">
        <title>IMA Genome-F 9: Draft genome sequence of Annulohypoxylon stygium, Aspergillus mulundensis, Berkeleyomyces basicola (syn. Thielaviopsis basicola), Ceratocystis smalleyi, two Cercospora beticola strains, Coleophoma cylindrospora, Fusarium fracticaudum, Phialophora cf. hyalina, and Morchella septimelata.</title>
        <authorList>
            <person name="Wingfield B.D."/>
            <person name="Bills G.F."/>
            <person name="Dong Y."/>
            <person name="Huang W."/>
            <person name="Nel W.J."/>
            <person name="Swalarsk-Parry B.S."/>
            <person name="Vaghefi N."/>
            <person name="Wilken P.M."/>
            <person name="An Z."/>
            <person name="de Beer Z.W."/>
            <person name="De Vos L."/>
            <person name="Chen L."/>
            <person name="Duong T.A."/>
            <person name="Gao Y."/>
            <person name="Hammerbacher A."/>
            <person name="Kikkert J.R."/>
            <person name="Li Y."/>
            <person name="Li H."/>
            <person name="Li K."/>
            <person name="Li Q."/>
            <person name="Liu X."/>
            <person name="Ma X."/>
            <person name="Naidoo K."/>
            <person name="Pethybridge S.J."/>
            <person name="Sun J."/>
            <person name="Steenkamp E.T."/>
            <person name="van der Nest M.A."/>
            <person name="van Wyk S."/>
            <person name="Wingfield M.J."/>
            <person name="Xiong C."/>
            <person name="Yue Q."/>
            <person name="Zhang X."/>
        </authorList>
    </citation>
    <scope>NUCLEOTIDE SEQUENCE [LARGE SCALE GENOMIC DNA]</scope>
    <source>
        <strain evidence="2 3">DSM 5745</strain>
    </source>
</reference>
<dbReference type="OrthoDB" id="41238at2759"/>
<feature type="domain" description="N-acetyltransferase" evidence="1">
    <location>
        <begin position="17"/>
        <end position="182"/>
    </location>
</feature>
<dbReference type="InterPro" id="IPR000182">
    <property type="entry name" value="GNAT_dom"/>
</dbReference>
<dbReference type="GeneID" id="38114828"/>
<evidence type="ECO:0000313" key="3">
    <source>
        <dbReference type="Proteomes" id="UP000256690"/>
    </source>
</evidence>
<dbReference type="FunFam" id="3.40.630.30:FF:000047">
    <property type="entry name" value="Acetyltransferase, GNAT family"/>
    <property type="match status" value="1"/>
</dbReference>
<evidence type="ECO:0000313" key="2">
    <source>
        <dbReference type="EMBL" id="RDW84132.1"/>
    </source>
</evidence>
<proteinExistence type="predicted"/>
<dbReference type="PANTHER" id="PTHR43441">
    <property type="entry name" value="RIBOSOMAL-PROTEIN-SERINE ACETYLTRANSFERASE"/>
    <property type="match status" value="1"/>
</dbReference>
<dbReference type="PROSITE" id="PS51186">
    <property type="entry name" value="GNAT"/>
    <property type="match status" value="1"/>
</dbReference>
<organism evidence="2 3">
    <name type="scientific">Aspergillus mulundensis</name>
    <dbReference type="NCBI Taxonomy" id="1810919"/>
    <lineage>
        <taxon>Eukaryota</taxon>
        <taxon>Fungi</taxon>
        <taxon>Dikarya</taxon>
        <taxon>Ascomycota</taxon>
        <taxon>Pezizomycotina</taxon>
        <taxon>Eurotiomycetes</taxon>
        <taxon>Eurotiomycetidae</taxon>
        <taxon>Eurotiales</taxon>
        <taxon>Aspergillaceae</taxon>
        <taxon>Aspergillus</taxon>
        <taxon>Aspergillus subgen. Nidulantes</taxon>
    </lineage>
</organism>
<comment type="caution">
    <text evidence="2">The sequence shown here is derived from an EMBL/GenBank/DDBJ whole genome shotgun (WGS) entry which is preliminary data.</text>
</comment>
<dbReference type="GO" id="GO:1990189">
    <property type="term" value="F:protein N-terminal-serine acetyltransferase activity"/>
    <property type="evidence" value="ECO:0007669"/>
    <property type="project" value="TreeGrafter"/>
</dbReference>
<dbReference type="SUPFAM" id="SSF55729">
    <property type="entry name" value="Acyl-CoA N-acyltransferases (Nat)"/>
    <property type="match status" value="1"/>
</dbReference>
<name>A0A3D8SCP9_9EURO</name>
<dbReference type="GO" id="GO:0008999">
    <property type="term" value="F:protein-N-terminal-alanine acetyltransferase activity"/>
    <property type="evidence" value="ECO:0007669"/>
    <property type="project" value="TreeGrafter"/>
</dbReference>
<protein>
    <recommendedName>
        <fullName evidence="1">N-acetyltransferase domain-containing protein</fullName>
    </recommendedName>
</protein>
<dbReference type="Proteomes" id="UP000256690">
    <property type="component" value="Unassembled WGS sequence"/>
</dbReference>
<evidence type="ECO:0000259" key="1">
    <source>
        <dbReference type="PROSITE" id="PS51186"/>
    </source>
</evidence>
<dbReference type="EMBL" id="PVWQ01000004">
    <property type="protein sequence ID" value="RDW84132.1"/>
    <property type="molecule type" value="Genomic_DNA"/>
</dbReference>
<dbReference type="InterPro" id="IPR016181">
    <property type="entry name" value="Acyl_CoA_acyltransferase"/>
</dbReference>
<keyword evidence="3" id="KW-1185">Reference proteome</keyword>
<dbReference type="RefSeq" id="XP_026605470.1">
    <property type="nucleotide sequence ID" value="XM_026746474.1"/>
</dbReference>
<gene>
    <name evidence="2" type="ORF">DSM5745_04458</name>
</gene>